<dbReference type="BioGRID-ORCS" id="8542">
    <property type="hits" value="13 hits in 1164 CRISPR screens"/>
</dbReference>
<evidence type="ECO:0007829" key="6">
    <source>
        <dbReference type="PeptideAtlas" id="B1AH95"/>
    </source>
</evidence>
<dbReference type="ChiTaRS" id="APOL1">
    <property type="organism name" value="human"/>
</dbReference>
<feature type="chain" id="PRO_5014084694" evidence="2">
    <location>
        <begin position="28"/>
        <end position="141"/>
    </location>
</feature>
<reference evidence="4" key="6">
    <citation type="submission" date="2025-05" db="UniProtKB">
        <authorList>
            <consortium name="Ensembl"/>
        </authorList>
    </citation>
    <scope>IDENTIFICATION</scope>
</reference>
<protein>
    <submittedName>
        <fullName evidence="4">Apolipoprotein L1</fullName>
    </submittedName>
    <submittedName>
        <fullName evidence="3">cDNA FLJ59906, moderately similar to Apolipoprotein-L1</fullName>
    </submittedName>
</protein>
<keyword evidence="3" id="KW-0449">Lipoprotein</keyword>
<dbReference type="RefSeq" id="NP_663318.1">
    <property type="nucleotide sequence ID" value="NM_145343.2"/>
</dbReference>
<evidence type="ECO:0000313" key="3">
    <source>
        <dbReference type="EMBL" id="BAG58852.1"/>
    </source>
</evidence>
<dbReference type="AlphaFoldDB" id="B1AH95"/>
<reference evidence="4" key="5">
    <citation type="journal article" date="2008" name="Genome Biol.">
        <title>Finishing the finished human chromosome 22 sequence.</title>
        <authorList>
            <person name="Cole C.G."/>
            <person name="McCann O.T."/>
            <person name="Collins J.E."/>
            <person name="Oliver K."/>
            <person name="Willey D."/>
            <person name="Gribble S.M."/>
            <person name="Yang F."/>
            <person name="McLaren K."/>
            <person name="Rogers J."/>
            <person name="Ning Z."/>
            <person name="Beare D.M."/>
            <person name="Dunham I."/>
        </authorList>
    </citation>
    <scope>NUCLEOTIDE SEQUENCE [LARGE SCALE GENOMIC DNA]</scope>
</reference>
<feature type="compositionally biased region" description="Polar residues" evidence="1">
    <location>
        <begin position="35"/>
        <end position="47"/>
    </location>
</feature>
<organism evidence="4 5">
    <name type="scientific">Homo sapiens</name>
    <name type="common">Human</name>
    <dbReference type="NCBI Taxonomy" id="9606"/>
    <lineage>
        <taxon>Eukaryota</taxon>
        <taxon>Metazoa</taxon>
        <taxon>Chordata</taxon>
        <taxon>Craniata</taxon>
        <taxon>Vertebrata</taxon>
        <taxon>Euteleostomi</taxon>
        <taxon>Mammalia</taxon>
        <taxon>Eutheria</taxon>
        <taxon>Euarchontoglires</taxon>
        <taxon>Primates</taxon>
        <taxon>Haplorrhini</taxon>
        <taxon>Catarrhini</taxon>
        <taxon>Hominidae</taxon>
        <taxon>Homo</taxon>
    </lineage>
</organism>
<dbReference type="ProteomicsDB" id="2915"/>
<reference evidence="4" key="3">
    <citation type="journal article" date="2004" name="Nature">
        <title>Finishing the euchromatic sequence of the human genome.</title>
        <authorList>
            <consortium name="International Human Genome Sequencing Consortium"/>
        </authorList>
    </citation>
    <scope>NUCLEOTIDE SEQUENCE [LARGE SCALE GENOMIC DNA]</scope>
</reference>
<dbReference type="OrthoDB" id="6363454at2759"/>
<dbReference type="HGNC" id="HGNC:618">
    <property type="gene designation" value="APOL1"/>
</dbReference>
<reference evidence="4" key="2">
    <citation type="journal article" date="2001" name="Nature">
        <title>Initial sequencing and analysis of the human genome.</title>
        <authorList>
            <consortium name="International Human Genome Sequencing Consortium"/>
            <person name="Lander E.S."/>
            <person name="Linton L.M."/>
            <person name="Birren B."/>
            <person name="Nusbaum C."/>
            <person name="Zody M.C."/>
            <person name="Baldwin J."/>
            <person name="Devon K."/>
            <person name="Dewar K."/>
            <person name="Doyle M."/>
            <person name="FitzHugh W."/>
            <person name="Funke R."/>
            <person name="Gage D."/>
            <person name="Harris K."/>
            <person name="Heaford A."/>
            <person name="Howland J."/>
            <person name="Kann L."/>
            <person name="Lehoczky J."/>
            <person name="LeVine R."/>
            <person name="McEwan P."/>
            <person name="McKernan K."/>
            <person name="Meldrim J."/>
            <person name="Mesirov J.P."/>
            <person name="Miranda C."/>
            <person name="Morris W."/>
            <person name="Naylor J."/>
            <person name="Raymond C."/>
            <person name="Rosetti M."/>
            <person name="Santos R."/>
            <person name="Sheridan A."/>
            <person name="Sougnez C."/>
            <person name="Stange-Thomann N."/>
            <person name="Stojanovic N."/>
            <person name="Subramanian A."/>
            <person name="Wyman D."/>
            <person name="Rogers J."/>
            <person name="Sulston J."/>
            <person name="Ainscough R."/>
            <person name="Beck S."/>
            <person name="Bentley D."/>
            <person name="Burton J."/>
            <person name="Clee C."/>
            <person name="Carter N."/>
            <person name="Coulson A."/>
            <person name="Deadman R."/>
            <person name="Deloukas P."/>
            <person name="Dunham A."/>
            <person name="Dunham I."/>
            <person name="Durbin R."/>
            <person name="French L."/>
            <person name="Grafham D."/>
            <person name="Gregory S."/>
            <person name="Hubbard T."/>
            <person name="Humphray S."/>
            <person name="Hunt A."/>
            <person name="Jones M."/>
            <person name="Lloyd C."/>
            <person name="McMurray A."/>
            <person name="Matthews L."/>
            <person name="Mercer S."/>
            <person name="Milne S."/>
            <person name="Mullikin J.C."/>
            <person name="Mungall A."/>
            <person name="Plumb R."/>
            <person name="Ross M."/>
            <person name="Shownkeen R."/>
            <person name="Sims S."/>
            <person name="Waterston R.H."/>
            <person name="Wilson R.K."/>
            <person name="Hillier L.W."/>
            <person name="McPherson J.D."/>
            <person name="Marra M.A."/>
            <person name="Mardis E.R."/>
            <person name="Fulton L.A."/>
            <person name="Chinwalla A.T."/>
            <person name="Pepin K.H."/>
            <person name="Gish W.R."/>
            <person name="Chissoe S.L."/>
            <person name="Wendl M.C."/>
            <person name="Delehaunty K.D."/>
            <person name="Miner T.L."/>
            <person name="Delehaunty A."/>
            <person name="Kramer J.B."/>
            <person name="Cook L.L."/>
            <person name="Fulton R.S."/>
            <person name="Johnson D.L."/>
            <person name="Minx P.J."/>
            <person name="Clifton S.W."/>
            <person name="Hawkins T."/>
            <person name="Branscomb E."/>
            <person name="Predki P."/>
            <person name="Richardson P."/>
            <person name="Wenning S."/>
            <person name="Slezak T."/>
            <person name="Doggett N."/>
            <person name="Cheng J.F."/>
            <person name="Olsen A."/>
            <person name="Lucas S."/>
            <person name="Elkin C."/>
            <person name="Uberbacher E."/>
            <person name="Frazier M."/>
            <person name="Gibbs R.A."/>
            <person name="Muzny D.M."/>
            <person name="Scherer S.E."/>
            <person name="Bouck J.B."/>
            <person name="Sodergren E.J."/>
            <person name="Worley K.C."/>
            <person name="Rives C.M."/>
            <person name="Gorrell J.H."/>
            <person name="Metzker M.L."/>
            <person name="Naylor S.L."/>
            <person name="Kucherlapati R.S."/>
            <person name="Nelson D.L."/>
            <person name="Weinstock G.M."/>
            <person name="Sakaki Y."/>
            <person name="Fujiyama A."/>
            <person name="Hattori M."/>
            <person name="Yada T."/>
            <person name="Toyoda A."/>
            <person name="Itoh T."/>
            <person name="Kawagoe C."/>
            <person name="Watanabe H."/>
            <person name="Totoki Y."/>
            <person name="Taylor T."/>
            <person name="Weissenbach J."/>
            <person name="Heilig R."/>
            <person name="Saurin W."/>
            <person name="Artiguenave F."/>
            <person name="Brottier P."/>
            <person name="Bruls T."/>
            <person name="Pelletier E."/>
            <person name="Robert C."/>
            <person name="Wincker P."/>
            <person name="Smith D.R."/>
            <person name="Doucette-Stamm L."/>
            <person name="Rubenfield M."/>
            <person name="Weinstock K."/>
            <person name="Lee H.M."/>
            <person name="Dubois J."/>
            <person name="Rosenthal A."/>
            <person name="Platzer M."/>
            <person name="Nyakatura G."/>
            <person name="Taudien S."/>
            <person name="Rump A."/>
            <person name="Yang H."/>
            <person name="Yu J."/>
            <person name="Wang J."/>
            <person name="Huang G."/>
            <person name="Gu J."/>
            <person name="Hood L."/>
            <person name="Rowen L."/>
            <person name="Madan A."/>
            <person name="Qin S."/>
            <person name="Davis R.W."/>
            <person name="Federspiel N.A."/>
            <person name="Abola A.P."/>
            <person name="Proctor M.J."/>
            <person name="Myers R.M."/>
            <person name="Schmutz J."/>
            <person name="Dickson M."/>
            <person name="Grimwood J."/>
            <person name="Cox D.R."/>
            <person name="Olson M.V."/>
            <person name="Kaul R."/>
            <person name="Raymond C."/>
            <person name="Shimizu N."/>
            <person name="Kawasaki K."/>
            <person name="Minoshima S."/>
            <person name="Evans G.A."/>
            <person name="Athanasiou M."/>
            <person name="Schultz R."/>
            <person name="Roe B.A."/>
            <person name="Chen F."/>
            <person name="Pan H."/>
            <person name="Ramser J."/>
            <person name="Lehrach H."/>
            <person name="Reinhardt R."/>
            <person name="McCombie W.R."/>
            <person name="de la Bastide M."/>
            <person name="Dedhia N."/>
            <person name="Blocker H."/>
            <person name="Hornischer K."/>
            <person name="Nordsiek G."/>
            <person name="Agarwala R."/>
            <person name="Aravind L."/>
            <person name="Bailey J.A."/>
            <person name="Bateman A."/>
            <person name="Batzoglou S."/>
            <person name="Birney E."/>
            <person name="Bork P."/>
            <person name="Brown D.G."/>
            <person name="Burge C.B."/>
            <person name="Cerutti L."/>
            <person name="Chen H.C."/>
            <person name="Church D."/>
            <person name="Clamp M."/>
            <person name="Copley R.R."/>
            <person name="Doerks T."/>
            <person name="Eddy S.R."/>
            <person name="Eichler E.E."/>
            <person name="Furey T.S."/>
            <person name="Galagan J."/>
            <person name="Gilbert J.G."/>
            <person name="Harmon C."/>
            <person name="Hayashizaki Y."/>
            <person name="Haussler D."/>
            <person name="Hermjakob H."/>
            <person name="Hokamp K."/>
            <person name="Jang W."/>
            <person name="Johnson L.S."/>
            <person name="Jones T.A."/>
            <person name="Kasif S."/>
            <person name="Kaspryzk A."/>
            <person name="Kennedy S."/>
            <person name="Kent W.J."/>
            <person name="Kitts P."/>
            <person name="Koonin E.V."/>
            <person name="Korf I."/>
            <person name="Kulp D."/>
            <person name="Lancet D."/>
            <person name="Lowe T.M."/>
            <person name="McLysaght A."/>
            <person name="Mikkelsen T."/>
            <person name="Moran J.V."/>
            <person name="Mulder N."/>
            <person name="Pollara V.J."/>
            <person name="Ponting C.P."/>
            <person name="Schuler G."/>
            <person name="Schultz J."/>
            <person name="Slater G."/>
            <person name="Smit A.F."/>
            <person name="Stupka E."/>
            <person name="Szustakowski J."/>
            <person name="Thierry-Mieg D."/>
            <person name="Thierry-Mieg J."/>
            <person name="Wagner L."/>
            <person name="Wallis J."/>
            <person name="Wheeler R."/>
            <person name="Williams A."/>
            <person name="Wolf Y.I."/>
            <person name="Wolfe K.H."/>
            <person name="Yang S.P."/>
            <person name="Yeh R.F."/>
            <person name="Collins F."/>
            <person name="Guyer M.S."/>
            <person name="Peterson J."/>
            <person name="Felsenfeld A."/>
            <person name="Wetterstrand K.A."/>
            <person name="Patrinos A."/>
            <person name="Morgan M.J."/>
            <person name="de Jong P."/>
            <person name="Catanese J.J."/>
            <person name="Osoegawa K."/>
            <person name="Shizuya H."/>
            <person name="Choi S."/>
            <person name="Chen Y.J."/>
        </authorList>
    </citation>
    <scope>NUCLEOTIDE SEQUENCE [LARGE SCALE GENOMIC DNA]</scope>
</reference>
<sequence length="141" mass="14954">MEGAALLRVSVLCIWMSALFLGVGVRAEEAGARVQQNVPSGTDTGDPQSKPLGDWAAGTMDPGPAGSRGDSGEPCTLRPACRGQRQHGGASRISAEGPAPMPRRRTPSTAHLRVPKTSRRNLLCMRAVSLLRMPLSISRKK</sequence>
<dbReference type="UCSC" id="uc062dte.1">
    <property type="organism name" value="human"/>
</dbReference>
<dbReference type="OpenTargets" id="ENSG00000100342"/>
<evidence type="ECO:0000256" key="2">
    <source>
        <dbReference type="SAM" id="SignalP"/>
    </source>
</evidence>
<keyword evidence="6 7" id="KW-1267">Proteomics identification</keyword>
<dbReference type="GeneTree" id="ENSGT01030000234599"/>
<feature type="signal peptide" evidence="2">
    <location>
        <begin position="1"/>
        <end position="27"/>
    </location>
</feature>
<keyword evidence="2" id="KW-0732">Signal</keyword>
<evidence type="ECO:0007829" key="7">
    <source>
        <dbReference type="ProteomicsDB" id="B1AH95"/>
    </source>
</evidence>
<reference evidence="5" key="1">
    <citation type="journal article" date="1999" name="Nature">
        <title>The DNA sequence of human chromosome 22.</title>
        <authorList>
            <person name="Dunham I."/>
            <person name="Hunt A.R."/>
            <person name="Collins J.E."/>
            <person name="Bruskiewich R."/>
            <person name="Beare D.M."/>
            <person name="Clamp M."/>
            <person name="Smink L.J."/>
            <person name="Ainscough R."/>
            <person name="Almeida J.P."/>
            <person name="Babbage A.K."/>
            <person name="Bagguley C."/>
            <person name="Bailey J."/>
            <person name="Barlow K.F."/>
            <person name="Bates K.N."/>
            <person name="Beasley O.P."/>
            <person name="Bird C.P."/>
            <person name="Blakey S.E."/>
            <person name="Bridgeman A.M."/>
            <person name="Buck D."/>
            <person name="Burgess J."/>
            <person name="Burrill W.D."/>
            <person name="Burton J."/>
            <person name="Carder C."/>
            <person name="Carter N.P."/>
            <person name="Chen Y."/>
            <person name="Clark G."/>
            <person name="Clegg S.M."/>
            <person name="Cobley V.E."/>
            <person name="Cole C.G."/>
            <person name="Collier R.E."/>
            <person name="Connor R."/>
            <person name="Conroy D."/>
            <person name="Corby N.R."/>
            <person name="Coville G.J."/>
            <person name="Cox A.V."/>
            <person name="Davis J."/>
            <person name="Dawson E."/>
            <person name="Dhami P.D."/>
            <person name="Dockree C."/>
            <person name="Dodsworth S.J."/>
            <person name="Durbin R.M."/>
            <person name="Ellington A.G."/>
            <person name="Evans K.L."/>
            <person name="Fey J.M."/>
            <person name="Fleming K."/>
            <person name="French L."/>
            <person name="Garner A.A."/>
            <person name="Gilbert J.G.R."/>
            <person name="Goward M.E."/>
            <person name="Grafham D.V."/>
            <person name="Griffiths M.N.D."/>
            <person name="Hall C."/>
            <person name="Hall R.E."/>
            <person name="Hall-Tamlyn G."/>
            <person name="Heathcott R.W."/>
            <person name="Ho S."/>
            <person name="Holmes S."/>
            <person name="Hunt S.E."/>
            <person name="Jones M.C."/>
            <person name="Kershaw J."/>
            <person name="Kimberley A.M."/>
            <person name="King A."/>
            <person name="Laird G.K."/>
            <person name="Langford C.F."/>
            <person name="Leversha M.A."/>
            <person name="Lloyd C."/>
            <person name="Lloyd D.M."/>
            <person name="Martyn I.D."/>
            <person name="Mashreghi-Mohammadi M."/>
            <person name="Matthews L.H."/>
            <person name="Mccann O.T."/>
            <person name="Mcclay J."/>
            <person name="Mclaren S."/>
            <person name="McMurray A.A."/>
            <person name="Milne S.A."/>
            <person name="Mortimore B.J."/>
            <person name="Odell C.N."/>
            <person name="Pavitt R."/>
            <person name="Pearce A.V."/>
            <person name="Pearson D."/>
            <person name="Phillimore B.J.C.T."/>
            <person name="Phillips S.H."/>
            <person name="Plumb R.W."/>
            <person name="Ramsay H."/>
            <person name="Ramsey Y."/>
            <person name="Rogers L."/>
            <person name="Ross M.T."/>
            <person name="Scott C.E."/>
            <person name="Sehra H.K."/>
            <person name="Skuce C.D."/>
            <person name="Smalley S."/>
            <person name="Smith M.L."/>
            <person name="Soderlund C."/>
            <person name="Spragon L."/>
            <person name="Steward C.A."/>
            <person name="Sulston J.E."/>
            <person name="Swann R.M."/>
            <person name="Vaudin M."/>
            <person name="Wall M."/>
            <person name="Wallis J.M."/>
            <person name="Whiteley M.N."/>
            <person name="Willey D.L."/>
            <person name="Williams L."/>
            <person name="Williams S.A."/>
            <person name="Williamson H."/>
            <person name="Wilmer T.E."/>
            <person name="Wilming L."/>
            <person name="Wright C.L."/>
            <person name="Hubbard T."/>
            <person name="Bentley D.R."/>
            <person name="Beck S."/>
            <person name="Rogers J."/>
            <person name="Shimizu N."/>
            <person name="Minoshima S."/>
            <person name="Kawasaki K."/>
            <person name="Sasaki T."/>
            <person name="Asakawa S."/>
            <person name="Kudoh J."/>
            <person name="Shintani A."/>
            <person name="Shibuya K."/>
            <person name="Yoshizaki Y."/>
            <person name="Aoki N."/>
            <person name="Mitsuyama S."/>
            <person name="Roe B.A."/>
            <person name="Chen F."/>
            <person name="Chu L."/>
            <person name="Crabtree J."/>
            <person name="Deschamps S."/>
            <person name="Do A."/>
            <person name="Do T."/>
            <person name="Dorman A."/>
            <person name="Fang F."/>
            <person name="Fu Y."/>
            <person name="Hu P."/>
            <person name="Hua A."/>
            <person name="Kenton S."/>
            <person name="Lai H."/>
            <person name="Lao H.I."/>
            <person name="Lewis J."/>
            <person name="Lewis S."/>
            <person name="Lin S.-P."/>
            <person name="Loh P."/>
            <person name="Malaj E."/>
            <person name="Nguyen T."/>
            <person name="Pan H."/>
            <person name="Phan S."/>
            <person name="Qi S."/>
            <person name="Qian Y."/>
            <person name="Ray L."/>
            <person name="Ren Q."/>
            <person name="Shaull S."/>
            <person name="Sloan D."/>
            <person name="Song L."/>
            <person name="Wang Q."/>
            <person name="Wang Y."/>
            <person name="Wang Z."/>
            <person name="White J."/>
            <person name="Willingham D."/>
            <person name="Wu H."/>
            <person name="Yao Z."/>
            <person name="Zhan M."/>
            <person name="Zhang G."/>
            <person name="Chissoe S."/>
            <person name="Murray J."/>
            <person name="Miller N."/>
            <person name="Minx P."/>
            <person name="Fulton R."/>
            <person name="Johnson D."/>
            <person name="Bemis G."/>
            <person name="Bentley D."/>
            <person name="Bradshaw H."/>
            <person name="Bourne S."/>
            <person name="Cordes M."/>
            <person name="Du Z."/>
            <person name="Fulton L."/>
            <person name="Goela D."/>
            <person name="Graves T."/>
            <person name="Hawkins J."/>
            <person name="Hinds K."/>
            <person name="Kemp K."/>
            <person name="Latreille P."/>
            <person name="Layman D."/>
            <person name="Ozersky P."/>
            <person name="Rohlfing T."/>
            <person name="Scheet P."/>
            <person name="Walker C."/>
            <person name="Wamsley A."/>
            <person name="Wohldmann P."/>
            <person name="Pepin K."/>
            <person name="Nelson J."/>
            <person name="Korf I."/>
            <person name="Bedell J.A."/>
            <person name="Hillier L.W."/>
            <person name="Mardis E."/>
            <person name="Waterston R."/>
            <person name="Wilson R."/>
            <person name="Emanuel B.S."/>
            <person name="Shaikh T."/>
            <person name="Kurahashi H."/>
            <person name="Saitta S."/>
            <person name="Budarf M.L."/>
            <person name="McDermid H.E."/>
            <person name="Johnson A."/>
            <person name="Wong A.C.C."/>
            <person name="Morrow B.E."/>
            <person name="Edelmann L."/>
            <person name="Kim U.J."/>
            <person name="Shizuya H."/>
            <person name="Simon M.I."/>
            <person name="Dumanski J.P."/>
            <person name="Peyrard M."/>
            <person name="Kedra D."/>
            <person name="Seroussi E."/>
            <person name="Fransson I."/>
            <person name="Tapia I."/>
            <person name="Bruder C.E."/>
            <person name="O'Brien K.P."/>
            <person name="Wilkinson P."/>
            <person name="Bodenteich A."/>
            <person name="Hartman K."/>
            <person name="Hu X."/>
            <person name="Khan A.S."/>
            <person name="Lane L."/>
            <person name="Tilahun Y."/>
            <person name="Wright H."/>
        </authorList>
    </citation>
    <scope>NUCLEOTIDE SEQUENCE [LARGE SCALE GENOMIC DNA]</scope>
</reference>
<dbReference type="ExpressionAtlas" id="B1AH95">
    <property type="expression patterns" value="baseline and differential"/>
</dbReference>
<feature type="region of interest" description="Disordered" evidence="1">
    <location>
        <begin position="35"/>
        <end position="110"/>
    </location>
</feature>
<dbReference type="DNASU" id="8542"/>
<dbReference type="VEuPathDB" id="HostDB:ENSG00000100342"/>
<name>B1AH95_HUMAN</name>
<dbReference type="ClinPGx" id="PA24904"/>
<evidence type="ECO:0000313" key="4">
    <source>
        <dbReference type="Ensembl" id="ENSP00000392514.1"/>
    </source>
</evidence>
<dbReference type="EMBL" id="Z82215">
    <property type="status" value="NOT_ANNOTATED_CDS"/>
    <property type="molecule type" value="Genomic_DNA"/>
</dbReference>
<dbReference type="Proteomes" id="UP000005640">
    <property type="component" value="Chromosome 22"/>
</dbReference>
<reference evidence="3" key="4">
    <citation type="submission" date="2007-10" db="EMBL/GenBank/DDBJ databases">
        <title>NEDO human cDNA sequencing project focused on splicing variants.</title>
        <authorList>
            <person name="Wakamatsu A."/>
            <person name="Yamamoto J."/>
            <person name="Kimura K."/>
            <person name="Ishii S."/>
            <person name="Watanabe K."/>
            <person name="Sugiyama A."/>
            <person name="Murakawa K."/>
            <person name="Kaida T."/>
            <person name="Tsuchiya K."/>
            <person name="Fukuzumi Y."/>
            <person name="Kumagai A."/>
            <person name="Oishi Y."/>
            <person name="Yamamoto S."/>
            <person name="Ono Y."/>
            <person name="Komori Y."/>
            <person name="Yamazaki M."/>
            <person name="Kisu Y."/>
            <person name="Nishikawa T."/>
            <person name="Sugano S."/>
            <person name="Nomura N."/>
            <person name="Isogai T."/>
        </authorList>
    </citation>
    <scope>NUCLEOTIDE SEQUENCE</scope>
    <source>
        <tissue evidence="3">Thalamus</tissue>
    </source>
</reference>
<dbReference type="GeneID" id="8542"/>
<dbReference type="Bgee" id="ENSG00000100342">
    <property type="expression patterns" value="Expressed in gall bladder and 179 other cell types or tissues"/>
</dbReference>
<dbReference type="Ensembl" id="ENST00000433768.6">
    <property type="protein sequence ID" value="ENSP00000392514.1"/>
    <property type="gene ID" value="ENSG00000100342.22"/>
</dbReference>
<dbReference type="CTD" id="8542"/>
<proteinExistence type="evidence at protein level"/>
<evidence type="ECO:0000256" key="1">
    <source>
        <dbReference type="SAM" id="MobiDB-lite"/>
    </source>
</evidence>
<dbReference type="Antibodypedia" id="875">
    <property type="antibodies" value="461 antibodies from 36 providers"/>
</dbReference>
<keyword evidence="5" id="KW-1185">Reference proteome</keyword>
<accession>B1AH95</accession>
<dbReference type="DisGeNET" id="8542"/>
<evidence type="ECO:0000313" key="5">
    <source>
        <dbReference type="Proteomes" id="UP000005640"/>
    </source>
</evidence>
<dbReference type="EMBL" id="AK296099">
    <property type="protein sequence ID" value="BAG58852.1"/>
    <property type="molecule type" value="mRNA"/>
</dbReference>
<gene>
    <name evidence="4" type="primary">APOL1</name>
</gene>